<gene>
    <name evidence="1" type="ORF">SAMN05421863_100335</name>
</gene>
<reference evidence="2" key="1">
    <citation type="submission" date="2016-10" db="EMBL/GenBank/DDBJ databases">
        <authorList>
            <person name="Varghese N."/>
            <person name="Submissions S."/>
        </authorList>
    </citation>
    <scope>NUCLEOTIDE SEQUENCE [LARGE SCALE GENOMIC DNA]</scope>
    <source>
        <strain evidence="2">Nm44</strain>
    </source>
</reference>
<keyword evidence="2" id="KW-1185">Reference proteome</keyword>
<dbReference type="EMBL" id="FOUB01000003">
    <property type="protein sequence ID" value="SFL71602.1"/>
    <property type="molecule type" value="Genomic_DNA"/>
</dbReference>
<proteinExistence type="predicted"/>
<dbReference type="Proteomes" id="UP000183287">
    <property type="component" value="Unassembled WGS sequence"/>
</dbReference>
<dbReference type="AlphaFoldDB" id="A0A1I4JYL8"/>
<organism evidence="1 2">
    <name type="scientific">Nitrosomonas communis</name>
    <dbReference type="NCBI Taxonomy" id="44574"/>
    <lineage>
        <taxon>Bacteria</taxon>
        <taxon>Pseudomonadati</taxon>
        <taxon>Pseudomonadota</taxon>
        <taxon>Betaproteobacteria</taxon>
        <taxon>Nitrosomonadales</taxon>
        <taxon>Nitrosomonadaceae</taxon>
        <taxon>Nitrosomonas</taxon>
    </lineage>
</organism>
<name>A0A1I4JYL8_9PROT</name>
<protein>
    <submittedName>
        <fullName evidence="1">Uncharacterized protein</fullName>
    </submittedName>
</protein>
<evidence type="ECO:0000313" key="1">
    <source>
        <dbReference type="EMBL" id="SFL71602.1"/>
    </source>
</evidence>
<sequence length="56" mass="6479">MGDFVGFPLPYYLILSAARLRVIFDLEMELRGNWRKADPPLFLLQSHQPNAWLSSS</sequence>
<accession>A0A1I4JYL8</accession>
<evidence type="ECO:0000313" key="2">
    <source>
        <dbReference type="Proteomes" id="UP000183287"/>
    </source>
</evidence>